<dbReference type="EMBL" id="SWLG01000006">
    <property type="protein sequence ID" value="TLS37635.1"/>
    <property type="molecule type" value="Genomic_DNA"/>
</dbReference>
<evidence type="ECO:0000313" key="2">
    <source>
        <dbReference type="Proteomes" id="UP000308230"/>
    </source>
</evidence>
<name>A0A5R9FDA9_9BACL</name>
<proteinExistence type="predicted"/>
<evidence type="ECO:0000313" key="1">
    <source>
        <dbReference type="EMBL" id="TLS37635.1"/>
    </source>
</evidence>
<accession>A0A5R9FDA9</accession>
<sequence>MGKHVVIIRCNPQNNRFLSMHSSYEAPLEPAVQNCAQTLSNLLSIGYKLKQAVAISHDDIQYILVKT</sequence>
<keyword evidence="2" id="KW-1185">Reference proteome</keyword>
<gene>
    <name evidence="1" type="ORF">FCL54_10665</name>
</gene>
<dbReference type="AlphaFoldDB" id="A0A5R9FDA9"/>
<dbReference type="OrthoDB" id="2884205at2"/>
<comment type="caution">
    <text evidence="1">The sequence shown here is derived from an EMBL/GenBank/DDBJ whole genome shotgun (WGS) entry which is preliminary data.</text>
</comment>
<organism evidence="1 2">
    <name type="scientific">Exobacillus caeni</name>
    <dbReference type="NCBI Taxonomy" id="2574798"/>
    <lineage>
        <taxon>Bacteria</taxon>
        <taxon>Bacillati</taxon>
        <taxon>Bacillota</taxon>
        <taxon>Bacilli</taxon>
        <taxon>Bacillales</taxon>
        <taxon>Guptibacillaceae</taxon>
        <taxon>Exobacillus</taxon>
    </lineage>
</organism>
<dbReference type="Proteomes" id="UP000308230">
    <property type="component" value="Unassembled WGS sequence"/>
</dbReference>
<reference evidence="1 2" key="1">
    <citation type="submission" date="2019-04" db="EMBL/GenBank/DDBJ databases">
        <title>Bacillus caeni sp. nov., a bacterium isolated from mangrove sediment.</title>
        <authorList>
            <person name="Huang H."/>
            <person name="Mo K."/>
            <person name="Hu Y."/>
        </authorList>
    </citation>
    <scope>NUCLEOTIDE SEQUENCE [LARGE SCALE GENOMIC DNA]</scope>
    <source>
        <strain evidence="1 2">HB172195</strain>
    </source>
</reference>
<protein>
    <submittedName>
        <fullName evidence="1">Uncharacterized protein</fullName>
    </submittedName>
</protein>